<protein>
    <submittedName>
        <fullName evidence="2">GP179 protein</fullName>
    </submittedName>
</protein>
<proteinExistence type="predicted"/>
<feature type="region of interest" description="Disordered" evidence="1">
    <location>
        <begin position="31"/>
        <end position="167"/>
    </location>
</feature>
<evidence type="ECO:0000313" key="2">
    <source>
        <dbReference type="EMBL" id="NXK45540.1"/>
    </source>
</evidence>
<feature type="compositionally biased region" description="Basic and acidic residues" evidence="1">
    <location>
        <begin position="145"/>
        <end position="157"/>
    </location>
</feature>
<organism evidence="2 3">
    <name type="scientific">Chauna torquata</name>
    <name type="common">Southern screamer</name>
    <dbReference type="NCBI Taxonomy" id="30388"/>
    <lineage>
        <taxon>Eukaryota</taxon>
        <taxon>Metazoa</taxon>
        <taxon>Chordata</taxon>
        <taxon>Craniata</taxon>
        <taxon>Vertebrata</taxon>
        <taxon>Euteleostomi</taxon>
        <taxon>Archelosauria</taxon>
        <taxon>Archosauria</taxon>
        <taxon>Dinosauria</taxon>
        <taxon>Saurischia</taxon>
        <taxon>Theropoda</taxon>
        <taxon>Coelurosauria</taxon>
        <taxon>Aves</taxon>
        <taxon>Neognathae</taxon>
        <taxon>Galloanserae</taxon>
        <taxon>Anseriformes</taxon>
        <taxon>Anhimidae</taxon>
        <taxon>Chauna</taxon>
    </lineage>
</organism>
<reference evidence="2 3" key="1">
    <citation type="submission" date="2019-09" db="EMBL/GenBank/DDBJ databases">
        <title>Bird 10,000 Genomes (B10K) Project - Family phase.</title>
        <authorList>
            <person name="Zhang G."/>
        </authorList>
    </citation>
    <scope>NUCLEOTIDE SEQUENCE [LARGE SCALE GENOMIC DNA]</scope>
    <source>
        <strain evidence="2">B10K-DU-011-36</strain>
        <tissue evidence="2">Muscle</tissue>
    </source>
</reference>
<keyword evidence="3" id="KW-1185">Reference proteome</keyword>
<feature type="non-terminal residue" evidence="2">
    <location>
        <position position="1"/>
    </location>
</feature>
<comment type="caution">
    <text evidence="2">The sequence shown here is derived from an EMBL/GenBank/DDBJ whole genome shotgun (WGS) entry which is preliminary data.</text>
</comment>
<evidence type="ECO:0000313" key="3">
    <source>
        <dbReference type="Proteomes" id="UP000537522"/>
    </source>
</evidence>
<dbReference type="AlphaFoldDB" id="A0A7L0JN10"/>
<dbReference type="EMBL" id="VXAL01002538">
    <property type="protein sequence ID" value="NXK45540.1"/>
    <property type="molecule type" value="Genomic_DNA"/>
</dbReference>
<name>A0A7L0JN10_CHATO</name>
<feature type="compositionally biased region" description="Basic and acidic residues" evidence="1">
    <location>
        <begin position="70"/>
        <end position="80"/>
    </location>
</feature>
<feature type="compositionally biased region" description="Polar residues" evidence="1">
    <location>
        <begin position="158"/>
        <end position="167"/>
    </location>
</feature>
<evidence type="ECO:0000256" key="1">
    <source>
        <dbReference type="SAM" id="MobiDB-lite"/>
    </source>
</evidence>
<sequence>RKSQSAESPKAEVCPWEAQELEAGSKAEICPWEAAAPPFDQQKAKQRPRGAPGGEKRITRQAALVSPARSLEKGGSEREAACPWESPGTGEPPARPRAGSPALPTLRKSQSSESMKLEVCPWEAQEVGSRDKAEVCPWEVAVPPSDKEKPRQDKDSLSRASKSTSTN</sequence>
<gene>
    <name evidence="2" type="primary">Gpr179_2</name>
    <name evidence="2" type="ORF">CHATOR_R14842</name>
</gene>
<feature type="non-terminal residue" evidence="2">
    <location>
        <position position="167"/>
    </location>
</feature>
<dbReference type="Proteomes" id="UP000537522">
    <property type="component" value="Unassembled WGS sequence"/>
</dbReference>
<accession>A0A7L0JN10</accession>